<dbReference type="Proteomes" id="UP000285532">
    <property type="component" value="Unassembled WGS sequence"/>
</dbReference>
<dbReference type="RefSeq" id="WP_016387575.1">
    <property type="nucleotide sequence ID" value="NZ_CBDBYF010000001.1"/>
</dbReference>
<accession>A0A422M629</accession>
<gene>
    <name evidence="1" type="ORF">FAM18172_02573</name>
</gene>
<sequence length="87" mass="10143">MMTSTLTVVGREVFIDDYNEEIDNDYRLDPDEILQDMMELMEESPESYQHLHFDSEQTNDGTNKLFSFTSYEGEDGLRLSYLGVSDE</sequence>
<organism evidence="1 2">
    <name type="scientific">Lacticaseibacillus paracasei</name>
    <name type="common">Lactobacillus paracasei</name>
    <dbReference type="NCBI Taxonomy" id="1597"/>
    <lineage>
        <taxon>Bacteria</taxon>
        <taxon>Bacillati</taxon>
        <taxon>Bacillota</taxon>
        <taxon>Bacilli</taxon>
        <taxon>Lactobacillales</taxon>
        <taxon>Lactobacillaceae</taxon>
        <taxon>Lacticaseibacillus</taxon>
    </lineage>
</organism>
<evidence type="ECO:0000313" key="1">
    <source>
        <dbReference type="EMBL" id="RND83037.1"/>
    </source>
</evidence>
<reference evidence="1 2" key="1">
    <citation type="journal article" date="2018" name="Front. Microbiol.">
        <title>Conversion of Methionine to Cysteine in Lactobacillus paracasei Depends on the Highly Mobile cysK-ctl-cysE Gene Cluster.</title>
        <authorList>
            <person name="Wuthrich D."/>
            <person name="Irmler S."/>
            <person name="Berthoud H."/>
            <person name="Guggenbuhl B."/>
            <person name="Eugster E."/>
            <person name="Bruggmann R."/>
        </authorList>
    </citation>
    <scope>NUCLEOTIDE SEQUENCE [LARGE SCALE GENOMIC DNA]</scope>
    <source>
        <strain evidence="1 2">FAM18172</strain>
    </source>
</reference>
<name>A0A422M629_LACPA</name>
<dbReference type="EMBL" id="LKFU01000097">
    <property type="protein sequence ID" value="RND83037.1"/>
    <property type="molecule type" value="Genomic_DNA"/>
</dbReference>
<dbReference type="AlphaFoldDB" id="A0A422M629"/>
<proteinExistence type="predicted"/>
<comment type="caution">
    <text evidence="1">The sequence shown here is derived from an EMBL/GenBank/DDBJ whole genome shotgun (WGS) entry which is preliminary data.</text>
</comment>
<evidence type="ECO:0000313" key="2">
    <source>
        <dbReference type="Proteomes" id="UP000285532"/>
    </source>
</evidence>
<protein>
    <submittedName>
        <fullName evidence="1">Uncharacterized protein</fullName>
    </submittedName>
</protein>